<dbReference type="PROSITE" id="PS51503">
    <property type="entry name" value="HIG1"/>
    <property type="match status" value="1"/>
</dbReference>
<gene>
    <name evidence="8" type="ORF">GLAREA_08078</name>
</gene>
<organism evidence="8 9">
    <name type="scientific">Glarea lozoyensis (strain ATCC 20868 / MF5171)</name>
    <dbReference type="NCBI Taxonomy" id="1116229"/>
    <lineage>
        <taxon>Eukaryota</taxon>
        <taxon>Fungi</taxon>
        <taxon>Dikarya</taxon>
        <taxon>Ascomycota</taxon>
        <taxon>Pezizomycotina</taxon>
        <taxon>Leotiomycetes</taxon>
        <taxon>Helotiales</taxon>
        <taxon>Helotiaceae</taxon>
        <taxon>Glarea</taxon>
    </lineage>
</organism>
<evidence type="ECO:0000256" key="1">
    <source>
        <dbReference type="ARBA" id="ARBA00004173"/>
    </source>
</evidence>
<reference evidence="8 9" key="1">
    <citation type="journal article" date="2013" name="BMC Genomics">
        <title>Genomics-driven discovery of the pneumocandin biosynthetic gene cluster in the fungus Glarea lozoyensis.</title>
        <authorList>
            <person name="Chen L."/>
            <person name="Yue Q."/>
            <person name="Zhang X."/>
            <person name="Xiang M."/>
            <person name="Wang C."/>
            <person name="Li S."/>
            <person name="Che Y."/>
            <person name="Ortiz-Lopez F.J."/>
            <person name="Bills G.F."/>
            <person name="Liu X."/>
            <person name="An Z."/>
        </authorList>
    </citation>
    <scope>NUCLEOTIDE SEQUENCE [LARGE SCALE GENOMIC DNA]</scope>
    <source>
        <strain evidence="9">ATCC 20868 / MF5171</strain>
    </source>
</reference>
<dbReference type="AlphaFoldDB" id="S3DC38"/>
<dbReference type="OMA" id="GHENEHN"/>
<keyword evidence="2 6" id="KW-0812">Transmembrane</keyword>
<dbReference type="GO" id="GO:0005739">
    <property type="term" value="C:mitochondrion"/>
    <property type="evidence" value="ECO:0007669"/>
    <property type="project" value="UniProtKB-SubCell"/>
</dbReference>
<protein>
    <recommendedName>
        <fullName evidence="7">HIG1 domain-containing protein</fullName>
    </recommendedName>
</protein>
<evidence type="ECO:0000256" key="3">
    <source>
        <dbReference type="ARBA" id="ARBA00022989"/>
    </source>
</evidence>
<evidence type="ECO:0000313" key="9">
    <source>
        <dbReference type="Proteomes" id="UP000016922"/>
    </source>
</evidence>
<dbReference type="Proteomes" id="UP000016922">
    <property type="component" value="Unassembled WGS sequence"/>
</dbReference>
<comment type="subcellular location">
    <subcellularLocation>
        <location evidence="1">Mitochondrion</location>
    </subcellularLocation>
</comment>
<dbReference type="RefSeq" id="XP_008088316.1">
    <property type="nucleotide sequence ID" value="XM_008090125.1"/>
</dbReference>
<evidence type="ECO:0000256" key="6">
    <source>
        <dbReference type="SAM" id="Phobius"/>
    </source>
</evidence>
<evidence type="ECO:0000256" key="4">
    <source>
        <dbReference type="ARBA" id="ARBA00023136"/>
    </source>
</evidence>
<dbReference type="STRING" id="1116229.S3DC38"/>
<dbReference type="EMBL" id="KE145373">
    <property type="protein sequence ID" value="EPE24228.1"/>
    <property type="molecule type" value="Genomic_DNA"/>
</dbReference>
<evidence type="ECO:0000259" key="7">
    <source>
        <dbReference type="PROSITE" id="PS51503"/>
    </source>
</evidence>
<feature type="domain" description="HIG1" evidence="7">
    <location>
        <begin position="88"/>
        <end position="179"/>
    </location>
</feature>
<evidence type="ECO:0000256" key="5">
    <source>
        <dbReference type="SAM" id="MobiDB-lite"/>
    </source>
</evidence>
<evidence type="ECO:0000256" key="2">
    <source>
        <dbReference type="ARBA" id="ARBA00022692"/>
    </source>
</evidence>
<dbReference type="KEGG" id="glz:GLAREA_08078"/>
<name>S3DC38_GLAL2</name>
<keyword evidence="4 6" id="KW-0472">Membrane</keyword>
<feature type="region of interest" description="Disordered" evidence="5">
    <location>
        <begin position="221"/>
        <end position="360"/>
    </location>
</feature>
<feature type="transmembrane region" description="Helical" evidence="6">
    <location>
        <begin position="20"/>
        <end position="38"/>
    </location>
</feature>
<feature type="compositionally biased region" description="Basic and acidic residues" evidence="5">
    <location>
        <begin position="221"/>
        <end position="266"/>
    </location>
</feature>
<accession>S3DC38</accession>
<dbReference type="eggNOG" id="ENOG502QT50">
    <property type="taxonomic scope" value="Eukaryota"/>
</dbReference>
<dbReference type="OrthoDB" id="1915122at2759"/>
<sequence length="360" mass="39901">MKILTKEEEEAHYNATLSGGIKGGLLGLALGGSVVTLAHRRFHTFRQLTLPLKTFLVTSSGTFAAIINADRSSRAYQDSTHPETFYLDESQKALQAERASESTLQRVKDWGRDNRYSIVTASWVASMGIAFGMVSRNKYLTGAQKLVQARVYAQGLTLAVLVASAAFEVGDASKGKGRWETVKVLDPNDPEHKHMIEKRIHHEAYQGEDLWRDMVATEERKIAARKKSQESHSNHKKSDDSSDHKKSEDSSSKKSEGSSSSKKSDDSSSSSKPKSTPPPNKNTDDHREKSKPSPTEVETKNRIVRESKSAGKIDYAEAEAIEAKNQARQKQRREDAINTAKSPDDVKVSEHYDKQSSPAN</sequence>
<dbReference type="GO" id="GO:0033617">
    <property type="term" value="P:mitochondrial respiratory chain complex IV assembly"/>
    <property type="evidence" value="ECO:0007669"/>
    <property type="project" value="TreeGrafter"/>
</dbReference>
<dbReference type="PANTHER" id="PTHR28018">
    <property type="entry name" value="RESPIRATORY SUPERCOMPLEX FACTOR 2, MITOCHONDRIAL"/>
    <property type="match status" value="1"/>
</dbReference>
<proteinExistence type="predicted"/>
<feature type="transmembrane region" description="Helical" evidence="6">
    <location>
        <begin position="116"/>
        <end position="135"/>
    </location>
</feature>
<dbReference type="InterPro" id="IPR040153">
    <property type="entry name" value="Rcf2"/>
</dbReference>
<keyword evidence="3 6" id="KW-1133">Transmembrane helix</keyword>
<dbReference type="InterPro" id="IPR007667">
    <property type="entry name" value="Hypoxia_induced_domain"/>
</dbReference>
<dbReference type="GeneID" id="19467129"/>
<dbReference type="Pfam" id="PF04588">
    <property type="entry name" value="HIG_1_N"/>
    <property type="match status" value="1"/>
</dbReference>
<feature type="compositionally biased region" description="Basic and acidic residues" evidence="5">
    <location>
        <begin position="332"/>
        <end position="354"/>
    </location>
</feature>
<keyword evidence="9" id="KW-1185">Reference proteome</keyword>
<feature type="compositionally biased region" description="Basic and acidic residues" evidence="5">
    <location>
        <begin position="282"/>
        <end position="315"/>
    </location>
</feature>
<dbReference type="PANTHER" id="PTHR28018:SF3">
    <property type="entry name" value="RESPIRATORY SUPERCOMPLEX FACTOR 2, MITOCHONDRIAL"/>
    <property type="match status" value="1"/>
</dbReference>
<evidence type="ECO:0000313" key="8">
    <source>
        <dbReference type="EMBL" id="EPE24228.1"/>
    </source>
</evidence>
<dbReference type="HOGENOM" id="CLU_079101_0_0_1"/>